<dbReference type="EMBL" id="JALBUT010000004">
    <property type="protein sequence ID" value="MDX8415337.1"/>
    <property type="molecule type" value="Genomic_DNA"/>
</dbReference>
<evidence type="ECO:0000313" key="3">
    <source>
        <dbReference type="Proteomes" id="UP001275932"/>
    </source>
</evidence>
<gene>
    <name evidence="2" type="ORF">MOX91_03975</name>
</gene>
<dbReference type="RefSeq" id="WP_370396784.1">
    <property type="nucleotide sequence ID" value="NZ_JALBUT010000004.1"/>
</dbReference>
<dbReference type="GO" id="GO:0016740">
    <property type="term" value="F:transferase activity"/>
    <property type="evidence" value="ECO:0007669"/>
    <property type="project" value="UniProtKB-KW"/>
</dbReference>
<evidence type="ECO:0000259" key="1">
    <source>
        <dbReference type="Pfam" id="PF00483"/>
    </source>
</evidence>
<accession>A0ABU4WFK3</accession>
<keyword evidence="2" id="KW-0808">Transferase</keyword>
<dbReference type="SUPFAM" id="SSF53448">
    <property type="entry name" value="Nucleotide-diphospho-sugar transferases"/>
    <property type="match status" value="1"/>
</dbReference>
<keyword evidence="3" id="KW-1185">Reference proteome</keyword>
<comment type="caution">
    <text evidence="2">The sequence shown here is derived from an EMBL/GenBank/DDBJ whole genome shotgun (WGS) entry which is preliminary data.</text>
</comment>
<evidence type="ECO:0000313" key="2">
    <source>
        <dbReference type="EMBL" id="MDX8415337.1"/>
    </source>
</evidence>
<sequence>MKKALVVMAAGMGSRFGGLKQLKKFGKDQKTLLDFAVEDAISAGFSEVCFVIRKDIEDAFKSEVSKKYEGKIEVLHAFQSLENLPSGYVVPEGRTKPWGTGQAVLSCKGIVKTPFLAINSDDYYGRGVYEIMGRFLDEKKSNTFALAGYRLGNTLSENGGVSRGICRVDESGFLVDVEEHSGLSDCGGGFVKDEFGERFSFDTLVSMNFWAFGTSIFDILESGFEEFLRENSANLKSEFYLPFAVDNAVKCGKVKVRVIPNSEKWQGVTYREDIEAVEKFLIENR</sequence>
<dbReference type="Gene3D" id="3.90.550.10">
    <property type="entry name" value="Spore Coat Polysaccharide Biosynthesis Protein SpsA, Chain A"/>
    <property type="match status" value="1"/>
</dbReference>
<organism evidence="2 3">
    <name type="scientific">Intestinicryptomonas porci</name>
    <dbReference type="NCBI Taxonomy" id="2926320"/>
    <lineage>
        <taxon>Bacteria</taxon>
        <taxon>Pseudomonadati</taxon>
        <taxon>Verrucomicrobiota</taxon>
        <taxon>Opitutia</taxon>
        <taxon>Opitutales</taxon>
        <taxon>Intestinicryptomonaceae</taxon>
        <taxon>Intestinicryptomonas</taxon>
    </lineage>
</organism>
<dbReference type="Pfam" id="PF00483">
    <property type="entry name" value="NTP_transferase"/>
    <property type="match status" value="1"/>
</dbReference>
<name>A0ABU4WFK3_9BACT</name>
<proteinExistence type="predicted"/>
<protein>
    <submittedName>
        <fullName evidence="2">NTP transferase domain-containing protein</fullName>
    </submittedName>
</protein>
<dbReference type="InterPro" id="IPR005835">
    <property type="entry name" value="NTP_transferase_dom"/>
</dbReference>
<dbReference type="Proteomes" id="UP001275932">
    <property type="component" value="Unassembled WGS sequence"/>
</dbReference>
<dbReference type="InterPro" id="IPR029044">
    <property type="entry name" value="Nucleotide-diphossugar_trans"/>
</dbReference>
<reference evidence="2 3" key="1">
    <citation type="submission" date="2022-03" db="EMBL/GenBank/DDBJ databases">
        <title>Novel taxa within the pig intestine.</title>
        <authorList>
            <person name="Wylensek D."/>
            <person name="Bishof K."/>
            <person name="Afrizal A."/>
            <person name="Clavel T."/>
        </authorList>
    </citation>
    <scope>NUCLEOTIDE SEQUENCE [LARGE SCALE GENOMIC DNA]</scope>
    <source>
        <strain evidence="2 3">CLA-KB-P66</strain>
    </source>
</reference>
<feature type="domain" description="Nucleotidyl transferase" evidence="1">
    <location>
        <begin position="6"/>
        <end position="146"/>
    </location>
</feature>